<name>A0ABS5KSN0_9ACTN</name>
<reference evidence="2 3" key="1">
    <citation type="submission" date="2020-02" db="EMBL/GenBank/DDBJ databases">
        <title>Acidophilic actinobacteria isolated from forest soil.</title>
        <authorList>
            <person name="Golinska P."/>
        </authorList>
    </citation>
    <scope>NUCLEOTIDE SEQUENCE [LARGE SCALE GENOMIC DNA]</scope>
    <source>
        <strain evidence="2 3">NL8</strain>
    </source>
</reference>
<accession>A0ABS5KSN0</accession>
<sequence length="343" mass="37454">MAGDAPRDVVPAIDGPARVFLDPRGSPGSPLFSLTVAPDQARPGRRDQTGDDDRLGRLDGGQPGRADEQRRQRVRVRLRDGHVGRADLLDEFACDRIQVRQFGLHRLVVGEDVPTQHGCGDPAARRIAERAGMRRFGEHAQSAPGKTLGGLLDRGDVVLLVDVVEEELERVVRRGGGDDGEQSVSVRQVIGPEGQERKETAADAVEGGPQRCGFLKDLAYVHRAPRDGGEGGYLLRRRDRAERQPRGHVIHPRPPAAVGEVGLDPVGVLRHQEGGERTRKRVGQRRGGPGRPIACQDLADLRVVLLARRHQMPPQTDREVETPPRFGNLLITGTLAHEAPRVP</sequence>
<keyword evidence="3" id="KW-1185">Reference proteome</keyword>
<comment type="caution">
    <text evidence="2">The sequence shown here is derived from an EMBL/GenBank/DDBJ whole genome shotgun (WGS) entry which is preliminary data.</text>
</comment>
<protein>
    <submittedName>
        <fullName evidence="2">Uncharacterized protein</fullName>
    </submittedName>
</protein>
<feature type="region of interest" description="Disordered" evidence="1">
    <location>
        <begin position="20"/>
        <end position="71"/>
    </location>
</feature>
<feature type="region of interest" description="Disordered" evidence="1">
    <location>
        <begin position="273"/>
        <end position="292"/>
    </location>
</feature>
<proteinExistence type="predicted"/>
<feature type="compositionally biased region" description="Basic and acidic residues" evidence="1">
    <location>
        <begin position="42"/>
        <end position="57"/>
    </location>
</feature>
<organism evidence="2 3">
    <name type="scientific">Catenulispora pinistramenti</name>
    <dbReference type="NCBI Taxonomy" id="2705254"/>
    <lineage>
        <taxon>Bacteria</taxon>
        <taxon>Bacillati</taxon>
        <taxon>Actinomycetota</taxon>
        <taxon>Actinomycetes</taxon>
        <taxon>Catenulisporales</taxon>
        <taxon>Catenulisporaceae</taxon>
        <taxon>Catenulispora</taxon>
    </lineage>
</organism>
<evidence type="ECO:0000256" key="1">
    <source>
        <dbReference type="SAM" id="MobiDB-lite"/>
    </source>
</evidence>
<evidence type="ECO:0000313" key="2">
    <source>
        <dbReference type="EMBL" id="MBS2549057.1"/>
    </source>
</evidence>
<dbReference type="RefSeq" id="WP_212010634.1">
    <property type="nucleotide sequence ID" value="NZ_JAAFYZ010000062.1"/>
</dbReference>
<dbReference type="Proteomes" id="UP000730482">
    <property type="component" value="Unassembled WGS sequence"/>
</dbReference>
<evidence type="ECO:0000313" key="3">
    <source>
        <dbReference type="Proteomes" id="UP000730482"/>
    </source>
</evidence>
<gene>
    <name evidence="2" type="ORF">KGQ19_19510</name>
</gene>
<dbReference type="EMBL" id="JAAFYZ010000062">
    <property type="protein sequence ID" value="MBS2549057.1"/>
    <property type="molecule type" value="Genomic_DNA"/>
</dbReference>